<dbReference type="AlphaFoldDB" id="A0A1H9W7F2"/>
<keyword evidence="3" id="KW-1185">Reference proteome</keyword>
<organism evidence="2 3">
    <name type="scientific">Salisediminibacterium halotolerans</name>
    <dbReference type="NCBI Taxonomy" id="517425"/>
    <lineage>
        <taxon>Bacteria</taxon>
        <taxon>Bacillati</taxon>
        <taxon>Bacillota</taxon>
        <taxon>Bacilli</taxon>
        <taxon>Bacillales</taxon>
        <taxon>Bacillaceae</taxon>
        <taxon>Salisediminibacterium</taxon>
    </lineage>
</organism>
<evidence type="ECO:0000313" key="2">
    <source>
        <dbReference type="EMBL" id="SES29828.1"/>
    </source>
</evidence>
<proteinExistence type="predicted"/>
<keyword evidence="1" id="KW-1133">Transmembrane helix</keyword>
<comment type="caution">
    <text evidence="2">The sequence shown here is derived from an EMBL/GenBank/DDBJ whole genome shotgun (WGS) entry which is preliminary data.</text>
</comment>
<dbReference type="OrthoDB" id="2970800at2"/>
<feature type="transmembrane region" description="Helical" evidence="1">
    <location>
        <begin position="7"/>
        <end position="28"/>
    </location>
</feature>
<sequence length="88" mass="10046">MTMSKRYAIAYASVFSAIWIGYGLYSVITDQPAAMTILLFGIGFAIFVSLLTWFATWIVKHYQKIDVASKEILDRHRAVKAAKRRQQT</sequence>
<keyword evidence="1" id="KW-0472">Membrane</keyword>
<gene>
    <name evidence="2" type="ORF">SAMN05444126_1293</name>
</gene>
<accession>A0A1H9W7F2</accession>
<dbReference type="Proteomes" id="UP000199318">
    <property type="component" value="Unassembled WGS sequence"/>
</dbReference>
<evidence type="ECO:0000256" key="1">
    <source>
        <dbReference type="SAM" id="Phobius"/>
    </source>
</evidence>
<feature type="transmembrane region" description="Helical" evidence="1">
    <location>
        <begin position="34"/>
        <end position="59"/>
    </location>
</feature>
<name>A0A1H9W7F2_9BACI</name>
<dbReference type="RefSeq" id="WP_093074449.1">
    <property type="nucleotide sequence ID" value="NZ_FOGV01000029.1"/>
</dbReference>
<dbReference type="EMBL" id="FOGV01000029">
    <property type="protein sequence ID" value="SES29828.1"/>
    <property type="molecule type" value="Genomic_DNA"/>
</dbReference>
<evidence type="ECO:0000313" key="3">
    <source>
        <dbReference type="Proteomes" id="UP000199318"/>
    </source>
</evidence>
<dbReference type="STRING" id="1464123.SAMN05444126_1293"/>
<protein>
    <submittedName>
        <fullName evidence="2">Uncharacterized protein</fullName>
    </submittedName>
</protein>
<reference evidence="3" key="1">
    <citation type="submission" date="2016-10" db="EMBL/GenBank/DDBJ databases">
        <authorList>
            <person name="de Groot N.N."/>
        </authorList>
    </citation>
    <scope>NUCLEOTIDE SEQUENCE [LARGE SCALE GENOMIC DNA]</scope>
    <source>
        <strain evidence="3">10nlg</strain>
    </source>
</reference>
<keyword evidence="1" id="KW-0812">Transmembrane</keyword>